<evidence type="ECO:0000256" key="2">
    <source>
        <dbReference type="ARBA" id="ARBA00008576"/>
    </source>
</evidence>
<evidence type="ECO:0000256" key="4">
    <source>
        <dbReference type="RuleBase" id="RU369096"/>
    </source>
</evidence>
<dbReference type="GeneID" id="54285330"/>
<comment type="function">
    <text evidence="4">Involved in spliceosome maturation and the first step of pre-mRNA splicing.</text>
</comment>
<feature type="region of interest" description="Disordered" evidence="5">
    <location>
        <begin position="273"/>
        <end position="496"/>
    </location>
</feature>
<keyword evidence="3 4" id="KW-0539">Nucleus</keyword>
<evidence type="ECO:0000256" key="1">
    <source>
        <dbReference type="ARBA" id="ARBA00004123"/>
    </source>
</evidence>
<keyword evidence="4" id="KW-0508">mRNA splicing</keyword>
<dbReference type="PANTHER" id="PTHR15818:SF2">
    <property type="entry name" value="G-PATCH DOMAIN AND KOW MOTIFS-CONTAINING PROTEIN"/>
    <property type="match status" value="1"/>
</dbReference>
<reference evidence="7" key="1">
    <citation type="journal article" date="2020" name="Stud. Mycol.">
        <title>101 Dothideomycetes genomes: a test case for predicting lifestyles and emergence of pathogens.</title>
        <authorList>
            <person name="Haridas S."/>
            <person name="Albert R."/>
            <person name="Binder M."/>
            <person name="Bloem J."/>
            <person name="Labutti K."/>
            <person name="Salamov A."/>
            <person name="Andreopoulos B."/>
            <person name="Baker S."/>
            <person name="Barry K."/>
            <person name="Bills G."/>
            <person name="Bluhm B."/>
            <person name="Cannon C."/>
            <person name="Castanera R."/>
            <person name="Culley D."/>
            <person name="Daum C."/>
            <person name="Ezra D."/>
            <person name="Gonzalez J."/>
            <person name="Henrissat B."/>
            <person name="Kuo A."/>
            <person name="Liang C."/>
            <person name="Lipzen A."/>
            <person name="Lutzoni F."/>
            <person name="Magnuson J."/>
            <person name="Mondo S."/>
            <person name="Nolan M."/>
            <person name="Ohm R."/>
            <person name="Pangilinan J."/>
            <person name="Park H.-J."/>
            <person name="Ramirez L."/>
            <person name="Alfaro M."/>
            <person name="Sun H."/>
            <person name="Tritt A."/>
            <person name="Yoshinaga Y."/>
            <person name="Zwiers L.-H."/>
            <person name="Turgeon B."/>
            <person name="Goodwin S."/>
            <person name="Spatafora J."/>
            <person name="Crous P."/>
            <person name="Grigoriev I."/>
        </authorList>
    </citation>
    <scope>NUCLEOTIDE SEQUENCE</scope>
    <source>
        <strain evidence="7">CBS 175.79</strain>
    </source>
</reference>
<feature type="domain" description="G-patch" evidence="6">
    <location>
        <begin position="222"/>
        <end position="272"/>
    </location>
</feature>
<evidence type="ECO:0000256" key="5">
    <source>
        <dbReference type="SAM" id="MobiDB-lite"/>
    </source>
</evidence>
<protein>
    <recommendedName>
        <fullName evidence="4">Pre-mRNA-splicing factor</fullName>
    </recommendedName>
</protein>
<feature type="region of interest" description="Disordered" evidence="5">
    <location>
        <begin position="110"/>
        <end position="131"/>
    </location>
</feature>
<dbReference type="EMBL" id="ML978069">
    <property type="protein sequence ID" value="KAF2015900.1"/>
    <property type="molecule type" value="Genomic_DNA"/>
</dbReference>
<feature type="compositionally biased region" description="Basic and acidic residues" evidence="5">
    <location>
        <begin position="445"/>
        <end position="480"/>
    </location>
</feature>
<feature type="compositionally biased region" description="Polar residues" evidence="5">
    <location>
        <begin position="1"/>
        <end position="13"/>
    </location>
</feature>
<dbReference type="InterPro" id="IPR045166">
    <property type="entry name" value="Spp2-like"/>
</dbReference>
<proteinExistence type="inferred from homology"/>
<dbReference type="RefSeq" id="XP_033384239.1">
    <property type="nucleotide sequence ID" value="XM_033527933.1"/>
</dbReference>
<feature type="compositionally biased region" description="Basic and acidic residues" evidence="5">
    <location>
        <begin position="189"/>
        <end position="209"/>
    </location>
</feature>
<dbReference type="OrthoDB" id="5577072at2759"/>
<feature type="region of interest" description="Disordered" evidence="5">
    <location>
        <begin position="189"/>
        <end position="211"/>
    </location>
</feature>
<evidence type="ECO:0000259" key="6">
    <source>
        <dbReference type="PROSITE" id="PS50174"/>
    </source>
</evidence>
<accession>A0A6A5XT93</accession>
<dbReference type="GO" id="GO:0005681">
    <property type="term" value="C:spliceosomal complex"/>
    <property type="evidence" value="ECO:0007669"/>
    <property type="project" value="UniProtKB-UniRule"/>
</dbReference>
<evidence type="ECO:0000313" key="7">
    <source>
        <dbReference type="EMBL" id="KAF2015900.1"/>
    </source>
</evidence>
<keyword evidence="8" id="KW-1185">Reference proteome</keyword>
<dbReference type="InterPro" id="IPR000467">
    <property type="entry name" value="G_patch_dom"/>
</dbReference>
<feature type="compositionally biased region" description="Basic and acidic residues" evidence="5">
    <location>
        <begin position="487"/>
        <end position="496"/>
    </location>
</feature>
<feature type="compositionally biased region" description="Basic and acidic residues" evidence="5">
    <location>
        <begin position="328"/>
        <end position="344"/>
    </location>
</feature>
<dbReference type="GO" id="GO:0003676">
    <property type="term" value="F:nucleic acid binding"/>
    <property type="evidence" value="ECO:0007669"/>
    <property type="project" value="InterPro"/>
</dbReference>
<name>A0A6A5XT93_9PLEO</name>
<dbReference type="Proteomes" id="UP000799778">
    <property type="component" value="Unassembled WGS sequence"/>
</dbReference>
<evidence type="ECO:0000313" key="8">
    <source>
        <dbReference type="Proteomes" id="UP000799778"/>
    </source>
</evidence>
<feature type="region of interest" description="Disordered" evidence="5">
    <location>
        <begin position="1"/>
        <end position="91"/>
    </location>
</feature>
<gene>
    <name evidence="7" type="ORF">BU24DRAFT_422212</name>
</gene>
<dbReference type="GO" id="GO:0000398">
    <property type="term" value="P:mRNA splicing, via spliceosome"/>
    <property type="evidence" value="ECO:0007669"/>
    <property type="project" value="UniProtKB-UniRule"/>
</dbReference>
<feature type="compositionally biased region" description="Low complexity" evidence="5">
    <location>
        <begin position="24"/>
        <end position="33"/>
    </location>
</feature>
<dbReference type="PROSITE" id="PS50174">
    <property type="entry name" value="G_PATCH"/>
    <property type="match status" value="1"/>
</dbReference>
<dbReference type="InterPro" id="IPR026822">
    <property type="entry name" value="Spp2/MOS2_G-patch"/>
</dbReference>
<dbReference type="PANTHER" id="PTHR15818">
    <property type="entry name" value="G PATCH AND KOW-CONTAINING"/>
    <property type="match status" value="1"/>
</dbReference>
<comment type="similarity">
    <text evidence="2 4">Belongs to the SPP2 family.</text>
</comment>
<dbReference type="AlphaFoldDB" id="A0A6A5XT93"/>
<keyword evidence="4" id="KW-0747">Spliceosome</keyword>
<feature type="compositionally biased region" description="Basic and acidic residues" evidence="5">
    <location>
        <begin position="375"/>
        <end position="438"/>
    </location>
</feature>
<dbReference type="Pfam" id="PF12656">
    <property type="entry name" value="G-patch_2"/>
    <property type="match status" value="1"/>
</dbReference>
<comment type="subcellular location">
    <subcellularLocation>
        <location evidence="1 4">Nucleus</location>
    </subcellularLocation>
</comment>
<sequence>MSQTGFKLSLSSSKNKDALKPKSKLGLSSSLAKNSTNSTSLAKRPRPSLLLDDGADNDADDATNSQEISGWDAATGGAIDMNGTAGADAAKKAPRVIEALPNRNWRADAAMKKKAAAARGEQQNQEFEEPEVKFGLQVFEKKDTEEDASAAAPATVVVEKVDDGLTPEQRLDKQAREALQNGRVEDRAVIPHVHMTEEEAFDNDVREAPDAPSLDAYEATPIEGFGAALLRGMGWKDGEEIGAGSKGKGTVAAKPREVKRRPALLGIGAKPEAAVGEEIGAWSGGPGKGKRRKEEQTYTPVVLRNKHTGEMLTQEELDKKLQAQQLVDDSKEQENKKSERRSKYDDDDEAEERERRRKKKSSSSRYDDNSDDNERDSRRRRDDDRRYKDRRDRDRSSSKRDRDDEGRRRDKRRDRSADEDRERDRRRRDRDYSDDERRREKRRERRDDRSRSPDRDRERERDRDADRKRRRDYDYEDDRHERKRRHRYEEDRKSRK</sequence>
<keyword evidence="4" id="KW-0507">mRNA processing</keyword>
<organism evidence="7 8">
    <name type="scientific">Aaosphaeria arxii CBS 175.79</name>
    <dbReference type="NCBI Taxonomy" id="1450172"/>
    <lineage>
        <taxon>Eukaryota</taxon>
        <taxon>Fungi</taxon>
        <taxon>Dikarya</taxon>
        <taxon>Ascomycota</taxon>
        <taxon>Pezizomycotina</taxon>
        <taxon>Dothideomycetes</taxon>
        <taxon>Pleosporomycetidae</taxon>
        <taxon>Pleosporales</taxon>
        <taxon>Pleosporales incertae sedis</taxon>
        <taxon>Aaosphaeria</taxon>
    </lineage>
</organism>
<evidence type="ECO:0000256" key="3">
    <source>
        <dbReference type="ARBA" id="ARBA00023242"/>
    </source>
</evidence>